<dbReference type="PANTHER" id="PTHR42983:SF1">
    <property type="entry name" value="IRON-MOLYBDENUM PROTEIN"/>
    <property type="match status" value="1"/>
</dbReference>
<dbReference type="EMBL" id="DF238840">
    <property type="protein sequence ID" value="GAF27204.1"/>
    <property type="molecule type" value="Genomic_DNA"/>
</dbReference>
<dbReference type="Pfam" id="PF02579">
    <property type="entry name" value="Nitro_FeMo-Co"/>
    <property type="match status" value="1"/>
</dbReference>
<gene>
    <name evidence="2" type="ORF">MTY_2545</name>
</gene>
<dbReference type="RefSeq" id="WP_025774938.1">
    <property type="nucleotide sequence ID" value="NZ_DF238840.1"/>
</dbReference>
<dbReference type="AlphaFoldDB" id="A0A0S6UG79"/>
<protein>
    <submittedName>
        <fullName evidence="2">Uncharacterized conserved protein</fullName>
    </submittedName>
</protein>
<name>A0A0S6UG79_NEOTH</name>
<dbReference type="InterPro" id="IPR003731">
    <property type="entry name" value="Di-Nase_FeMo-co_biosynth"/>
</dbReference>
<accession>A0A0S6UG79</accession>
<dbReference type="PANTHER" id="PTHR42983">
    <property type="entry name" value="DINITROGENASE IRON-MOLYBDENUM COFACTOR PROTEIN-RELATED"/>
    <property type="match status" value="1"/>
</dbReference>
<sequence length="120" mass="12446">MMKIAVATEGRMVAEHFGHCAQYSLFDVEGGKVIGREVITNPGHQPGFLPGFLADLGVNCVIVGGIGARAVELFGARGIEVITGARGPVEEAVSAYLGGTLKSTGSTCSHDHEGHEGCEH</sequence>
<dbReference type="InterPro" id="IPR033913">
    <property type="entry name" value="MTH1175_dom"/>
</dbReference>
<dbReference type="SUPFAM" id="SSF53146">
    <property type="entry name" value="Nitrogenase accessory factor-like"/>
    <property type="match status" value="1"/>
</dbReference>
<reference evidence="2" key="1">
    <citation type="journal article" date="2014" name="Gene">
        <title>Genome-guided analysis of transformation efficiency and carbon dioxide assimilation by Moorella thermoacetica Y72.</title>
        <authorList>
            <person name="Tsukahara K."/>
            <person name="Kita A."/>
            <person name="Nakashimada Y."/>
            <person name="Hoshino T."/>
            <person name="Murakami K."/>
        </authorList>
    </citation>
    <scope>NUCLEOTIDE SEQUENCE [LARGE SCALE GENOMIC DNA]</scope>
    <source>
        <strain evidence="2">Y72</strain>
    </source>
</reference>
<dbReference type="CDD" id="cd00851">
    <property type="entry name" value="MTH1175"/>
    <property type="match status" value="1"/>
</dbReference>
<evidence type="ECO:0000313" key="2">
    <source>
        <dbReference type="EMBL" id="GAF27204.1"/>
    </source>
</evidence>
<organism evidence="2">
    <name type="scientific">Moorella thermoacetica Y72</name>
    <dbReference type="NCBI Taxonomy" id="1325331"/>
    <lineage>
        <taxon>Bacteria</taxon>
        <taxon>Bacillati</taxon>
        <taxon>Bacillota</taxon>
        <taxon>Clostridia</taxon>
        <taxon>Neomoorellales</taxon>
        <taxon>Neomoorellaceae</taxon>
        <taxon>Neomoorella</taxon>
    </lineage>
</organism>
<dbReference type="Proteomes" id="UP000063718">
    <property type="component" value="Unassembled WGS sequence"/>
</dbReference>
<proteinExistence type="predicted"/>
<evidence type="ECO:0000259" key="1">
    <source>
        <dbReference type="Pfam" id="PF02579"/>
    </source>
</evidence>
<dbReference type="Gene3D" id="3.30.420.130">
    <property type="entry name" value="Dinitrogenase iron-molybdenum cofactor biosynthesis domain"/>
    <property type="match status" value="1"/>
</dbReference>
<feature type="domain" description="Dinitrogenase iron-molybdenum cofactor biosynthesis" evidence="1">
    <location>
        <begin position="10"/>
        <end position="97"/>
    </location>
</feature>
<dbReference type="InterPro" id="IPR036105">
    <property type="entry name" value="DiNase_FeMo-co_biosyn_sf"/>
</dbReference>